<feature type="region of interest" description="Disordered" evidence="1">
    <location>
        <begin position="570"/>
        <end position="657"/>
    </location>
</feature>
<dbReference type="Proteomes" id="UP001390339">
    <property type="component" value="Unassembled WGS sequence"/>
</dbReference>
<dbReference type="InterPro" id="IPR003034">
    <property type="entry name" value="SAP_dom"/>
</dbReference>
<feature type="compositionally biased region" description="Polar residues" evidence="1">
    <location>
        <begin position="225"/>
        <end position="240"/>
    </location>
</feature>
<feature type="compositionally biased region" description="Basic and acidic residues" evidence="1">
    <location>
        <begin position="641"/>
        <end position="657"/>
    </location>
</feature>
<dbReference type="SMART" id="SM00513">
    <property type="entry name" value="SAP"/>
    <property type="match status" value="1"/>
</dbReference>
<dbReference type="EMBL" id="JAPCWZ010000004">
    <property type="protein sequence ID" value="KAK8867898.1"/>
    <property type="molecule type" value="Genomic_DNA"/>
</dbReference>
<feature type="compositionally biased region" description="Polar residues" evidence="1">
    <location>
        <begin position="251"/>
        <end position="260"/>
    </location>
</feature>
<protein>
    <submittedName>
        <fullName evidence="3">Sap domain-containing protein</fullName>
    </submittedName>
</protein>
<evidence type="ECO:0000256" key="1">
    <source>
        <dbReference type="SAM" id="MobiDB-lite"/>
    </source>
</evidence>
<proteinExistence type="predicted"/>
<evidence type="ECO:0000313" key="3">
    <source>
        <dbReference type="EMBL" id="KAK8867898.1"/>
    </source>
</evidence>
<feature type="region of interest" description="Disordered" evidence="1">
    <location>
        <begin position="34"/>
        <end position="292"/>
    </location>
</feature>
<dbReference type="PANTHER" id="PTHR47031:SF3">
    <property type="entry name" value="SAP DOMAIN-CONTAINING PROTEIN"/>
    <property type="match status" value="1"/>
</dbReference>
<evidence type="ECO:0000313" key="4">
    <source>
        <dbReference type="Proteomes" id="UP001390339"/>
    </source>
</evidence>
<dbReference type="CDD" id="cd12432">
    <property type="entry name" value="RRM_ACINU"/>
    <property type="match status" value="1"/>
</dbReference>
<keyword evidence="4" id="KW-1185">Reference proteome</keyword>
<reference evidence="3 4" key="1">
    <citation type="journal article" date="2024" name="IMA Fungus">
        <title>Apiospora arundinis, a panoply of carbohydrate-active enzymes and secondary metabolites.</title>
        <authorList>
            <person name="Sorensen T."/>
            <person name="Petersen C."/>
            <person name="Muurmann A.T."/>
            <person name="Christiansen J.V."/>
            <person name="Brundto M.L."/>
            <person name="Overgaard C.K."/>
            <person name="Boysen A.T."/>
            <person name="Wollenberg R.D."/>
            <person name="Larsen T.O."/>
            <person name="Sorensen J.L."/>
            <person name="Nielsen K.L."/>
            <person name="Sondergaard T.E."/>
        </authorList>
    </citation>
    <scope>NUCLEOTIDE SEQUENCE [LARGE SCALE GENOMIC DNA]</scope>
    <source>
        <strain evidence="3 4">AAU 773</strain>
    </source>
</reference>
<dbReference type="PANTHER" id="PTHR47031">
    <property type="entry name" value="SAP DNA-BINDING DOMAIN-CONTAINING PROTEIN"/>
    <property type="match status" value="1"/>
</dbReference>
<name>A0ABR2IST8_9PEZI</name>
<organism evidence="3 4">
    <name type="scientific">Apiospora arundinis</name>
    <dbReference type="NCBI Taxonomy" id="335852"/>
    <lineage>
        <taxon>Eukaryota</taxon>
        <taxon>Fungi</taxon>
        <taxon>Dikarya</taxon>
        <taxon>Ascomycota</taxon>
        <taxon>Pezizomycotina</taxon>
        <taxon>Sordariomycetes</taxon>
        <taxon>Xylariomycetidae</taxon>
        <taxon>Amphisphaeriales</taxon>
        <taxon>Apiosporaceae</taxon>
        <taxon>Apiospora</taxon>
    </lineage>
</organism>
<dbReference type="InterPro" id="IPR034257">
    <property type="entry name" value="Acinus_RRM"/>
</dbReference>
<dbReference type="Pfam" id="PF02037">
    <property type="entry name" value="SAP"/>
    <property type="match status" value="1"/>
</dbReference>
<gene>
    <name evidence="3" type="ORF">PGQ11_006476</name>
</gene>
<feature type="region of interest" description="Disordered" evidence="1">
    <location>
        <begin position="441"/>
        <end position="504"/>
    </location>
</feature>
<dbReference type="InterPro" id="IPR036361">
    <property type="entry name" value="SAP_dom_sf"/>
</dbReference>
<dbReference type="PROSITE" id="PS50800">
    <property type="entry name" value="SAP"/>
    <property type="match status" value="1"/>
</dbReference>
<feature type="compositionally biased region" description="Polar residues" evidence="1">
    <location>
        <begin position="273"/>
        <end position="283"/>
    </location>
</feature>
<feature type="compositionally biased region" description="Basic and acidic residues" evidence="1">
    <location>
        <begin position="182"/>
        <end position="192"/>
    </location>
</feature>
<feature type="compositionally biased region" description="Gly residues" evidence="1">
    <location>
        <begin position="582"/>
        <end position="597"/>
    </location>
</feature>
<comment type="caution">
    <text evidence="3">The sequence shown here is derived from an EMBL/GenBank/DDBJ whole genome shotgun (WGS) entry which is preliminary data.</text>
</comment>
<dbReference type="Gene3D" id="1.10.720.30">
    <property type="entry name" value="SAP domain"/>
    <property type="match status" value="1"/>
</dbReference>
<sequence length="657" mass="71200">MATDYNKLKVVDLRAELKSRGLPTNGLKAELVARLEDAESGSPNDDDAADPTDPTDPTDPADEADPPPTTDNQEAVPLTQDKPSGLQEAVVQPENEAVVNDSPLDDVQDNAPAVSEAPVSNGDSAVAASEAPESTVQDSEPLSTTVHSTESTVADYADPAEDSQDSQKRRRRSTTPVPDADEIARKRAKIEAGEELSTAVDVEDLPVAKEEMVQQPETNEVEMADNNQSIVEEAATTNADAGQLQDDKPENNQGDFQNGEQGDLLMPDHQGLVQDQPSPVRSEQQSDTHMEDDEPLLPAADAERDVEPSIHPATAALYIKNFMRPLRPQQVQDYLVQLATPAGQDLDDRSIVDFYLDNIRTHTLVVFNTTSAASRVRTALHGTVWPEESTRKPLWVDYFPPELFDEWVDAESAGRGGRGSFNRFEVIYDEDRDGTVTVRLEEGGAAPPTAKEPPSQTSERKMSIPTGPRGMSGIEGAPLGPRGFQSGGRGPPMQSGRLNERAGLPSTTRAFPSITYMPVSEEIVARRLAAIADAKTKDNDRDFGKDYRRYFFERGDMLVDRGPEIFLGIRPPHRERERRRGGGGGGGGGGDFGGGRPDGGRRRRGGGGGRRNNRDGPMPMPHGVPRGGDRYRGAASSGPAFDERGGDRYRGDGYGRY</sequence>
<accession>A0ABR2IST8</accession>
<feature type="domain" description="SAP" evidence="2">
    <location>
        <begin position="5"/>
        <end position="39"/>
    </location>
</feature>
<feature type="compositionally biased region" description="Polar residues" evidence="1">
    <location>
        <begin position="132"/>
        <end position="152"/>
    </location>
</feature>
<dbReference type="SUPFAM" id="SSF68906">
    <property type="entry name" value="SAP domain"/>
    <property type="match status" value="1"/>
</dbReference>
<evidence type="ECO:0000259" key="2">
    <source>
        <dbReference type="PROSITE" id="PS50800"/>
    </source>
</evidence>